<dbReference type="GO" id="GO:0046872">
    <property type="term" value="F:metal ion binding"/>
    <property type="evidence" value="ECO:0007669"/>
    <property type="project" value="InterPro"/>
</dbReference>
<feature type="signal peptide" evidence="1">
    <location>
        <begin position="1"/>
        <end position="24"/>
    </location>
</feature>
<evidence type="ECO:0000259" key="2">
    <source>
        <dbReference type="Pfam" id="PF07127"/>
    </source>
</evidence>
<evidence type="ECO:0000313" key="4">
    <source>
        <dbReference type="Proteomes" id="UP000265566"/>
    </source>
</evidence>
<organism evidence="3 4">
    <name type="scientific">Medicago truncatula</name>
    <name type="common">Barrel medic</name>
    <name type="synonym">Medicago tribuloides</name>
    <dbReference type="NCBI Taxonomy" id="3880"/>
    <lineage>
        <taxon>Eukaryota</taxon>
        <taxon>Viridiplantae</taxon>
        <taxon>Streptophyta</taxon>
        <taxon>Embryophyta</taxon>
        <taxon>Tracheophyta</taxon>
        <taxon>Spermatophyta</taxon>
        <taxon>Magnoliopsida</taxon>
        <taxon>eudicotyledons</taxon>
        <taxon>Gunneridae</taxon>
        <taxon>Pentapetalae</taxon>
        <taxon>rosids</taxon>
        <taxon>fabids</taxon>
        <taxon>Fabales</taxon>
        <taxon>Fabaceae</taxon>
        <taxon>Papilionoideae</taxon>
        <taxon>50 kb inversion clade</taxon>
        <taxon>NPAAA clade</taxon>
        <taxon>Hologalegina</taxon>
        <taxon>IRL clade</taxon>
        <taxon>Trifolieae</taxon>
        <taxon>Medicago</taxon>
    </lineage>
</organism>
<dbReference type="AlphaFoldDB" id="A0A396GRG2"/>
<dbReference type="EMBL" id="PSQE01000008">
    <property type="protein sequence ID" value="RHN41345.1"/>
    <property type="molecule type" value="Genomic_DNA"/>
</dbReference>
<comment type="caution">
    <text evidence="3">The sequence shown here is derived from an EMBL/GenBank/DDBJ whole genome shotgun (WGS) entry which is preliminary data.</text>
</comment>
<evidence type="ECO:0000313" key="3">
    <source>
        <dbReference type="EMBL" id="RHN41345.1"/>
    </source>
</evidence>
<dbReference type="Gramene" id="rna47655">
    <property type="protein sequence ID" value="RHN41345.1"/>
    <property type="gene ID" value="gene47655"/>
</dbReference>
<dbReference type="Proteomes" id="UP000265566">
    <property type="component" value="Chromosome 8"/>
</dbReference>
<proteinExistence type="predicted"/>
<feature type="domain" description="Late nodulin" evidence="2">
    <location>
        <begin position="7"/>
        <end position="57"/>
    </location>
</feature>
<dbReference type="InterPro" id="IPR009810">
    <property type="entry name" value="Nodulin_late_dom"/>
</dbReference>
<sequence>MQTIKNMDLFQMFVYAFFIFLSIAHRPPANTIPCFGTKDKCPFNLYYKVECIDGFCYYPV</sequence>
<reference evidence="4" key="1">
    <citation type="journal article" date="2018" name="Nat. Plants">
        <title>Whole-genome landscape of Medicago truncatula symbiotic genes.</title>
        <authorList>
            <person name="Pecrix Y."/>
            <person name="Staton S.E."/>
            <person name="Sallet E."/>
            <person name="Lelandais-Briere C."/>
            <person name="Moreau S."/>
            <person name="Carrere S."/>
            <person name="Blein T."/>
            <person name="Jardinaud M.F."/>
            <person name="Latrasse D."/>
            <person name="Zouine M."/>
            <person name="Zahm M."/>
            <person name="Kreplak J."/>
            <person name="Mayjonade B."/>
            <person name="Satge C."/>
            <person name="Perez M."/>
            <person name="Cauet S."/>
            <person name="Marande W."/>
            <person name="Chantry-Darmon C."/>
            <person name="Lopez-Roques C."/>
            <person name="Bouchez O."/>
            <person name="Berard A."/>
            <person name="Debelle F."/>
            <person name="Munos S."/>
            <person name="Bendahmane A."/>
            <person name="Berges H."/>
            <person name="Niebel A."/>
            <person name="Buitink J."/>
            <person name="Frugier F."/>
            <person name="Benhamed M."/>
            <person name="Crespi M."/>
            <person name="Gouzy J."/>
            <person name="Gamas P."/>
        </authorList>
    </citation>
    <scope>NUCLEOTIDE SEQUENCE [LARGE SCALE GENOMIC DNA]</scope>
    <source>
        <strain evidence="4">cv. Jemalong A17</strain>
    </source>
</reference>
<name>A0A396GRG2_MEDTR</name>
<dbReference type="Pfam" id="PF07127">
    <property type="entry name" value="Nodulin_late"/>
    <property type="match status" value="1"/>
</dbReference>
<protein>
    <submittedName>
        <fullName evidence="3">Putative Late nodulin</fullName>
    </submittedName>
</protein>
<evidence type="ECO:0000256" key="1">
    <source>
        <dbReference type="SAM" id="SignalP"/>
    </source>
</evidence>
<gene>
    <name evidence="3" type="ORF">MtrunA17_Chr8g0365091</name>
</gene>
<feature type="chain" id="PRO_5017223455" evidence="1">
    <location>
        <begin position="25"/>
        <end position="60"/>
    </location>
</feature>
<keyword evidence="1" id="KW-0732">Signal</keyword>
<accession>A0A396GRG2</accession>